<dbReference type="OrthoDB" id="9804721at2"/>
<gene>
    <name evidence="2" type="ORF">FBZ96_110190</name>
</gene>
<dbReference type="EMBL" id="VITK01000010">
    <property type="protein sequence ID" value="TWA92718.1"/>
    <property type="molecule type" value="Genomic_DNA"/>
</dbReference>
<accession>A0A560D6M6</accession>
<dbReference type="Proteomes" id="UP000319949">
    <property type="component" value="Unassembled WGS sequence"/>
</dbReference>
<name>A0A560D6M6_9BRAD</name>
<comment type="caution">
    <text evidence="2">The sequence shown here is derived from an EMBL/GenBank/DDBJ whole genome shotgun (WGS) entry which is preliminary data.</text>
</comment>
<dbReference type="AlphaFoldDB" id="A0A560D6M6"/>
<dbReference type="STRING" id="1803665.GCA_001641335_06565"/>
<dbReference type="CDD" id="cd00293">
    <property type="entry name" value="USP-like"/>
    <property type="match status" value="1"/>
</dbReference>
<keyword evidence="3" id="KW-1185">Reference proteome</keyword>
<dbReference type="Pfam" id="PF00582">
    <property type="entry name" value="Usp"/>
    <property type="match status" value="1"/>
</dbReference>
<dbReference type="SUPFAM" id="SSF52402">
    <property type="entry name" value="Adenine nucleotide alpha hydrolases-like"/>
    <property type="match status" value="1"/>
</dbReference>
<evidence type="ECO:0000313" key="2">
    <source>
        <dbReference type="EMBL" id="TWA92718.1"/>
    </source>
</evidence>
<dbReference type="Gene3D" id="3.40.50.12370">
    <property type="match status" value="1"/>
</dbReference>
<sequence>MKTLLVPLQNIPMMTSTLDAVVDLARRTGAYIEGFPLRFGIPPYMASELATGILMDSYEAKSEAELNDMRTFFEAYMLKHDIPRAAAPSGRPCFGWLENAPEGEEFVGNYGRAFDLVVMARSDVDAAGPHRRAIESALFESGRPVLLAPLTAPRSVATNIMIHWNGSTEQARANAFAMPLLRLAKRVTVLTVIGGQEVPGPSAARIIQQLRYNDIAAEAIRVELGDRDTGEAVLDAARADGCDLLVKGAFTRTRLRQMIFGGATSHIMDHADLPVLMAH</sequence>
<evidence type="ECO:0000259" key="1">
    <source>
        <dbReference type="Pfam" id="PF00582"/>
    </source>
</evidence>
<feature type="domain" description="UspA" evidence="1">
    <location>
        <begin position="209"/>
        <end position="278"/>
    </location>
</feature>
<evidence type="ECO:0000313" key="3">
    <source>
        <dbReference type="Proteomes" id="UP000319949"/>
    </source>
</evidence>
<dbReference type="InterPro" id="IPR006016">
    <property type="entry name" value="UspA"/>
</dbReference>
<organism evidence="2 3">
    <name type="scientific">Bradyrhizobium stylosanthis</name>
    <dbReference type="NCBI Taxonomy" id="1803665"/>
    <lineage>
        <taxon>Bacteria</taxon>
        <taxon>Pseudomonadati</taxon>
        <taxon>Pseudomonadota</taxon>
        <taxon>Alphaproteobacteria</taxon>
        <taxon>Hyphomicrobiales</taxon>
        <taxon>Nitrobacteraceae</taxon>
        <taxon>Bradyrhizobium</taxon>
    </lineage>
</organism>
<reference evidence="2 3" key="1">
    <citation type="submission" date="2019-06" db="EMBL/GenBank/DDBJ databases">
        <title>Genomic Encyclopedia of Type Strains, Phase IV (KMG-V): Genome sequencing to study the core and pangenomes of soil and plant-associated prokaryotes.</title>
        <authorList>
            <person name="Whitman W."/>
        </authorList>
    </citation>
    <scope>NUCLEOTIDE SEQUENCE [LARGE SCALE GENOMIC DNA]</scope>
    <source>
        <strain evidence="2 3">BR 510</strain>
    </source>
</reference>
<protein>
    <submittedName>
        <fullName evidence="2">Universal stress protein family protein</fullName>
    </submittedName>
</protein>
<proteinExistence type="predicted"/>